<keyword evidence="3" id="KW-1185">Reference proteome</keyword>
<sequence>MRRTTAADAMLELKETLVNCMLTIVVTSRAGIGITVTYQYLYMYVLRFTSSILSLFVGSFAGVSKV</sequence>
<dbReference type="Proteomes" id="UP000004995">
    <property type="component" value="Unassembled WGS sequence"/>
</dbReference>
<keyword evidence="1" id="KW-1133">Transmembrane helix</keyword>
<reference evidence="3" key="1">
    <citation type="journal article" date="2012" name="Nat. Biotechnol.">
        <title>Reference genome sequence of the model plant Setaria.</title>
        <authorList>
            <person name="Bennetzen J.L."/>
            <person name="Schmutz J."/>
            <person name="Wang H."/>
            <person name="Percifield R."/>
            <person name="Hawkins J."/>
            <person name="Pontaroli A.C."/>
            <person name="Estep M."/>
            <person name="Feng L."/>
            <person name="Vaughn J.N."/>
            <person name="Grimwood J."/>
            <person name="Jenkins J."/>
            <person name="Barry K."/>
            <person name="Lindquist E."/>
            <person name="Hellsten U."/>
            <person name="Deshpande S."/>
            <person name="Wang X."/>
            <person name="Wu X."/>
            <person name="Mitros T."/>
            <person name="Triplett J."/>
            <person name="Yang X."/>
            <person name="Ye C.Y."/>
            <person name="Mauro-Herrera M."/>
            <person name="Wang L."/>
            <person name="Li P."/>
            <person name="Sharma M."/>
            <person name="Sharma R."/>
            <person name="Ronald P.C."/>
            <person name="Panaud O."/>
            <person name="Kellogg E.A."/>
            <person name="Brutnell T.P."/>
            <person name="Doust A.N."/>
            <person name="Tuskan G.A."/>
            <person name="Rokhsar D."/>
            <person name="Devos K.M."/>
        </authorList>
    </citation>
    <scope>NUCLEOTIDE SEQUENCE [LARGE SCALE GENOMIC DNA]</scope>
    <source>
        <strain evidence="3">cv. Yugu1</strain>
    </source>
</reference>
<evidence type="ECO:0000313" key="2">
    <source>
        <dbReference type="EnsemblPlants" id="KQK95485"/>
    </source>
</evidence>
<dbReference type="EMBL" id="AGNK02005171">
    <property type="status" value="NOT_ANNOTATED_CDS"/>
    <property type="molecule type" value="Genomic_DNA"/>
</dbReference>
<keyword evidence="1" id="KW-0472">Membrane</keyword>
<evidence type="ECO:0000256" key="1">
    <source>
        <dbReference type="SAM" id="Phobius"/>
    </source>
</evidence>
<protein>
    <submittedName>
        <fullName evidence="2">Uncharacterized protein</fullName>
    </submittedName>
</protein>
<dbReference type="InParanoid" id="K3ZLX3"/>
<dbReference type="AlphaFoldDB" id="K3ZLX3"/>
<proteinExistence type="predicted"/>
<reference evidence="2" key="2">
    <citation type="submission" date="2018-08" db="UniProtKB">
        <authorList>
            <consortium name="EnsemblPlants"/>
        </authorList>
    </citation>
    <scope>IDENTIFICATION</scope>
    <source>
        <strain evidence="2">Yugu1</strain>
    </source>
</reference>
<organism evidence="2 3">
    <name type="scientific">Setaria italica</name>
    <name type="common">Foxtail millet</name>
    <name type="synonym">Panicum italicum</name>
    <dbReference type="NCBI Taxonomy" id="4555"/>
    <lineage>
        <taxon>Eukaryota</taxon>
        <taxon>Viridiplantae</taxon>
        <taxon>Streptophyta</taxon>
        <taxon>Embryophyta</taxon>
        <taxon>Tracheophyta</taxon>
        <taxon>Spermatophyta</taxon>
        <taxon>Magnoliopsida</taxon>
        <taxon>Liliopsida</taxon>
        <taxon>Poales</taxon>
        <taxon>Poaceae</taxon>
        <taxon>PACMAD clade</taxon>
        <taxon>Panicoideae</taxon>
        <taxon>Panicodae</taxon>
        <taxon>Paniceae</taxon>
        <taxon>Cenchrinae</taxon>
        <taxon>Setaria</taxon>
    </lineage>
</organism>
<keyword evidence="1" id="KW-0812">Transmembrane</keyword>
<accession>K3ZLX3</accession>
<name>K3ZLX3_SETIT</name>
<dbReference type="Gramene" id="KQK95485">
    <property type="protein sequence ID" value="KQK95485"/>
    <property type="gene ID" value="SETIT_027585mg"/>
</dbReference>
<evidence type="ECO:0000313" key="3">
    <source>
        <dbReference type="Proteomes" id="UP000004995"/>
    </source>
</evidence>
<dbReference type="EnsemblPlants" id="KQK95485">
    <property type="protein sequence ID" value="KQK95485"/>
    <property type="gene ID" value="SETIT_027585mg"/>
</dbReference>
<feature type="transmembrane region" description="Helical" evidence="1">
    <location>
        <begin position="44"/>
        <end position="63"/>
    </location>
</feature>
<dbReference type="HOGENOM" id="CLU_2836069_0_0_1"/>